<evidence type="ECO:0000313" key="1">
    <source>
        <dbReference type="EMBL" id="EFU43084.1"/>
    </source>
</evidence>
<keyword evidence="2" id="KW-1185">Reference proteome</keyword>
<name>A0A2R9T0C3_9BACL</name>
<organism evidence="1 2">
    <name type="scientific">Paenibacillus vortex V453</name>
    <dbReference type="NCBI Taxonomy" id="715225"/>
    <lineage>
        <taxon>Bacteria</taxon>
        <taxon>Bacillati</taxon>
        <taxon>Bacillota</taxon>
        <taxon>Bacilli</taxon>
        <taxon>Bacillales</taxon>
        <taxon>Paenibacillaceae</taxon>
        <taxon>Paenibacillus</taxon>
    </lineage>
</organism>
<proteinExistence type="predicted"/>
<protein>
    <submittedName>
        <fullName evidence="1">Uncharacterized protein</fullName>
    </submittedName>
</protein>
<reference evidence="1 2" key="1">
    <citation type="journal article" date="2010" name="BMC Genomics">
        <title>Genome sequence of the pattern forming Paenibacillus vortex bacterium reveals potential for thriving in complex environments.</title>
        <authorList>
            <person name="Sirota-Madi A."/>
            <person name="Olender T."/>
            <person name="Helman Y."/>
            <person name="Ingham C."/>
            <person name="Brainis I."/>
            <person name="Roth D."/>
            <person name="Hagi E."/>
            <person name="Brodsky L."/>
            <person name="Leshkowitz D."/>
            <person name="Galatenko V."/>
            <person name="Nikolaev V."/>
            <person name="Mugasimangalam R.C."/>
            <person name="Bransburg-Zabary S."/>
            <person name="Gutnick D.L."/>
            <person name="Lancet D."/>
            <person name="Ben-Jacob E."/>
        </authorList>
    </citation>
    <scope>NUCLEOTIDE SEQUENCE [LARGE SCALE GENOMIC DNA]</scope>
    <source>
        <strain evidence="1 2">V453</strain>
    </source>
</reference>
<dbReference type="Proteomes" id="UP000003094">
    <property type="component" value="Unassembled WGS sequence"/>
</dbReference>
<dbReference type="AlphaFoldDB" id="A0A2R9T0C3"/>
<dbReference type="EMBL" id="ADHJ01000009">
    <property type="protein sequence ID" value="EFU43084.1"/>
    <property type="molecule type" value="Genomic_DNA"/>
</dbReference>
<evidence type="ECO:0000313" key="2">
    <source>
        <dbReference type="Proteomes" id="UP000003094"/>
    </source>
</evidence>
<sequence length="36" mass="4052">MVNNDSMTQELKSGLNLPGFQLFGDDGQKIIQREVQ</sequence>
<gene>
    <name evidence="1" type="ORF">PVOR_04958</name>
</gene>
<comment type="caution">
    <text evidence="1">The sequence shown here is derived from an EMBL/GenBank/DDBJ whole genome shotgun (WGS) entry which is preliminary data.</text>
</comment>
<accession>A0A2R9T0C3</accession>
<dbReference type="KEGG" id="pvo:PVOR_04958"/>